<dbReference type="GO" id="GO:0045892">
    <property type="term" value="P:negative regulation of DNA-templated transcription"/>
    <property type="evidence" value="ECO:0007669"/>
    <property type="project" value="InterPro"/>
</dbReference>
<dbReference type="PANTHER" id="PTHR30055:SF151">
    <property type="entry name" value="TRANSCRIPTIONAL REGULATORY PROTEIN"/>
    <property type="match status" value="1"/>
</dbReference>
<evidence type="ECO:0000313" key="7">
    <source>
        <dbReference type="EMBL" id="ADD45207.1"/>
    </source>
</evidence>
<dbReference type="GO" id="GO:0003700">
    <property type="term" value="F:DNA-binding transcription factor activity"/>
    <property type="evidence" value="ECO:0007669"/>
    <property type="project" value="TreeGrafter"/>
</dbReference>
<dbReference type="eggNOG" id="COG1309">
    <property type="taxonomic scope" value="Bacteria"/>
</dbReference>
<dbReference type="Gene3D" id="1.10.357.10">
    <property type="entry name" value="Tetracycline Repressor, domain 2"/>
    <property type="match status" value="1"/>
</dbReference>
<dbReference type="EMBL" id="CP001778">
    <property type="protein sequence ID" value="ADD45207.1"/>
    <property type="molecule type" value="Genomic_DNA"/>
</dbReference>
<keyword evidence="1" id="KW-0678">Repressor</keyword>
<dbReference type="PRINTS" id="PR00400">
    <property type="entry name" value="TETREPRESSOR"/>
</dbReference>
<feature type="DNA-binding region" description="H-T-H motif" evidence="5">
    <location>
        <begin position="52"/>
        <end position="71"/>
    </location>
</feature>
<dbReference type="OrthoDB" id="3214072at2"/>
<protein>
    <submittedName>
        <fullName evidence="7">Transcriptional regulator, TetR family</fullName>
    </submittedName>
</protein>
<dbReference type="PRINTS" id="PR00455">
    <property type="entry name" value="HTHTETR"/>
</dbReference>
<sequence length="234" mass="25965">MGGVNDTRVDDEVRSVWLRPRRRTRGEPPITRDRIAEAAVELLDAEGIERLTMRRLAERLAIVAPSLYHHVDTKDDVIDLAVDAIFGEQSPDLPGSAAWREQVTEVMTGWRATLLRHPWAAAVPARRRPAIGPNFLSQMELLQSTLHGAGFTAKALPAATWALYNHVFGSASTQAALDITEAERKAGQDQLLADKDRFPTLAANGYLYDDDWEGTFHIGLKYLLDGLEAQRNTA</sequence>
<dbReference type="Pfam" id="PF00440">
    <property type="entry name" value="TetR_N"/>
    <property type="match status" value="1"/>
</dbReference>
<evidence type="ECO:0000256" key="1">
    <source>
        <dbReference type="ARBA" id="ARBA00022491"/>
    </source>
</evidence>
<dbReference type="InterPro" id="IPR004111">
    <property type="entry name" value="Repressor_TetR_C"/>
</dbReference>
<dbReference type="SUPFAM" id="SSF46689">
    <property type="entry name" value="Homeodomain-like"/>
    <property type="match status" value="1"/>
</dbReference>
<dbReference type="PROSITE" id="PS50977">
    <property type="entry name" value="HTH_TETR_2"/>
    <property type="match status" value="1"/>
</dbReference>
<dbReference type="STRING" id="446470.Snas_5576"/>
<keyword evidence="8" id="KW-1185">Reference proteome</keyword>
<evidence type="ECO:0000256" key="2">
    <source>
        <dbReference type="ARBA" id="ARBA00023015"/>
    </source>
</evidence>
<evidence type="ECO:0000256" key="4">
    <source>
        <dbReference type="ARBA" id="ARBA00023163"/>
    </source>
</evidence>
<organism evidence="7 8">
    <name type="scientific">Stackebrandtia nassauensis (strain DSM 44728 / CIP 108903 / NRRL B-16338 / NBRC 102104 / LLR-40K-21)</name>
    <dbReference type="NCBI Taxonomy" id="446470"/>
    <lineage>
        <taxon>Bacteria</taxon>
        <taxon>Bacillati</taxon>
        <taxon>Actinomycetota</taxon>
        <taxon>Actinomycetes</taxon>
        <taxon>Glycomycetales</taxon>
        <taxon>Glycomycetaceae</taxon>
        <taxon>Stackebrandtia</taxon>
    </lineage>
</organism>
<dbReference type="SUPFAM" id="SSF48498">
    <property type="entry name" value="Tetracyclin repressor-like, C-terminal domain"/>
    <property type="match status" value="1"/>
</dbReference>
<dbReference type="GO" id="GO:0046677">
    <property type="term" value="P:response to antibiotic"/>
    <property type="evidence" value="ECO:0007669"/>
    <property type="project" value="InterPro"/>
</dbReference>
<keyword evidence="3 5" id="KW-0238">DNA-binding</keyword>
<evidence type="ECO:0000256" key="5">
    <source>
        <dbReference type="PROSITE-ProRule" id="PRU00335"/>
    </source>
</evidence>
<dbReference type="RefSeq" id="WP_013020778.1">
    <property type="nucleotide sequence ID" value="NC_013947.1"/>
</dbReference>
<dbReference type="HOGENOM" id="CLU_069543_5_2_11"/>
<proteinExistence type="predicted"/>
<dbReference type="InterPro" id="IPR003012">
    <property type="entry name" value="Tet_transcr_reg_TetR"/>
</dbReference>
<accession>D3PWY3</accession>
<dbReference type="InterPro" id="IPR036271">
    <property type="entry name" value="Tet_transcr_reg_TetR-rel_C_sf"/>
</dbReference>
<dbReference type="InterPro" id="IPR001647">
    <property type="entry name" value="HTH_TetR"/>
</dbReference>
<gene>
    <name evidence="7" type="ordered locus">Snas_5576</name>
</gene>
<name>D3PWY3_STANL</name>
<dbReference type="InterPro" id="IPR050109">
    <property type="entry name" value="HTH-type_TetR-like_transc_reg"/>
</dbReference>
<keyword evidence="4" id="KW-0804">Transcription</keyword>
<dbReference type="Proteomes" id="UP000000844">
    <property type="component" value="Chromosome"/>
</dbReference>
<dbReference type="AlphaFoldDB" id="D3PWY3"/>
<reference evidence="7 8" key="1">
    <citation type="journal article" date="2009" name="Stand. Genomic Sci.">
        <title>Complete genome sequence of Stackebrandtia nassauensis type strain (LLR-40K-21).</title>
        <authorList>
            <person name="Munk C."/>
            <person name="Lapidus A."/>
            <person name="Copeland A."/>
            <person name="Jando M."/>
            <person name="Mayilraj S."/>
            <person name="Glavina Del Rio T."/>
            <person name="Nolan M."/>
            <person name="Chen F."/>
            <person name="Lucas S."/>
            <person name="Tice H."/>
            <person name="Cheng J.F."/>
            <person name="Han C."/>
            <person name="Detter J.C."/>
            <person name="Bruce D."/>
            <person name="Goodwin L."/>
            <person name="Chain P."/>
            <person name="Pitluck S."/>
            <person name="Goker M."/>
            <person name="Ovchinikova G."/>
            <person name="Pati A."/>
            <person name="Ivanova N."/>
            <person name="Mavromatis K."/>
            <person name="Chen A."/>
            <person name="Palaniappan K."/>
            <person name="Land M."/>
            <person name="Hauser L."/>
            <person name="Chang Y.J."/>
            <person name="Jeffries C.D."/>
            <person name="Bristow J."/>
            <person name="Eisen J.A."/>
            <person name="Markowitz V."/>
            <person name="Hugenholtz P."/>
            <person name="Kyrpides N.C."/>
            <person name="Klenk H.P."/>
        </authorList>
    </citation>
    <scope>NUCLEOTIDE SEQUENCE [LARGE SCALE GENOMIC DNA]</scope>
    <source>
        <strain evidence="8">DSM 44728 / CIP 108903 / NRRL B-16338 / NBRC 102104 / LLR-40K-21</strain>
    </source>
</reference>
<evidence type="ECO:0000256" key="3">
    <source>
        <dbReference type="ARBA" id="ARBA00023125"/>
    </source>
</evidence>
<evidence type="ECO:0000259" key="6">
    <source>
        <dbReference type="PROSITE" id="PS50977"/>
    </source>
</evidence>
<dbReference type="GO" id="GO:0000976">
    <property type="term" value="F:transcription cis-regulatory region binding"/>
    <property type="evidence" value="ECO:0007669"/>
    <property type="project" value="TreeGrafter"/>
</dbReference>
<dbReference type="Pfam" id="PF02909">
    <property type="entry name" value="TetR_C_1"/>
    <property type="match status" value="1"/>
</dbReference>
<keyword evidence="2" id="KW-0805">Transcription regulation</keyword>
<dbReference type="PANTHER" id="PTHR30055">
    <property type="entry name" value="HTH-TYPE TRANSCRIPTIONAL REGULATOR RUTR"/>
    <property type="match status" value="1"/>
</dbReference>
<dbReference type="KEGG" id="sna:Snas_5576"/>
<dbReference type="InterPro" id="IPR009057">
    <property type="entry name" value="Homeodomain-like_sf"/>
</dbReference>
<evidence type="ECO:0000313" key="8">
    <source>
        <dbReference type="Proteomes" id="UP000000844"/>
    </source>
</evidence>
<feature type="domain" description="HTH tetR-type" evidence="6">
    <location>
        <begin position="29"/>
        <end position="89"/>
    </location>
</feature>